<organism evidence="4 5">
    <name type="scientific">Brettanomyces naardenensis</name>
    <name type="common">Yeast</name>
    <dbReference type="NCBI Taxonomy" id="13370"/>
    <lineage>
        <taxon>Eukaryota</taxon>
        <taxon>Fungi</taxon>
        <taxon>Dikarya</taxon>
        <taxon>Ascomycota</taxon>
        <taxon>Saccharomycotina</taxon>
        <taxon>Pichiomycetes</taxon>
        <taxon>Pichiales</taxon>
        <taxon>Pichiaceae</taxon>
        <taxon>Brettanomyces</taxon>
    </lineage>
</organism>
<evidence type="ECO:0000259" key="2">
    <source>
        <dbReference type="Pfam" id="PF12015"/>
    </source>
</evidence>
<dbReference type="InterPro" id="IPR057454">
    <property type="entry name" value="Bud3_C"/>
</dbReference>
<feature type="domain" description="Bud3 C-terminal PH" evidence="3">
    <location>
        <begin position="492"/>
        <end position="664"/>
    </location>
</feature>
<feature type="region of interest" description="Disordered" evidence="1">
    <location>
        <begin position="953"/>
        <end position="974"/>
    </location>
</feature>
<gene>
    <name evidence="4" type="ORF">BRENAR_LOCUS1559</name>
</gene>
<feature type="region of interest" description="Disordered" evidence="1">
    <location>
        <begin position="900"/>
        <end position="928"/>
    </location>
</feature>
<dbReference type="InterPro" id="IPR021895">
    <property type="entry name" value="Bud3_N"/>
</dbReference>
<feature type="compositionally biased region" description="Basic and acidic residues" evidence="1">
    <location>
        <begin position="909"/>
        <end position="925"/>
    </location>
</feature>
<evidence type="ECO:0000256" key="1">
    <source>
        <dbReference type="SAM" id="MobiDB-lite"/>
    </source>
</evidence>
<dbReference type="InParanoid" id="A0A448YIQ7"/>
<protein>
    <submittedName>
        <fullName evidence="4">DEKNAAC101668</fullName>
    </submittedName>
</protein>
<feature type="compositionally biased region" description="Basic and acidic residues" evidence="1">
    <location>
        <begin position="963"/>
        <end position="972"/>
    </location>
</feature>
<sequence>MSADFSLRKSSSIYSSGGVGSDFKHEGGKGHISTDSKPYRATSYYSTFNDAEGVRKSSSQYFTASEDELGSEEFWKSVVGDAAYFTGQDPLFGDVIVAIYKTQSSDNLSSLIISKHGQTLLPTVNTGKNSVYYPAIKNLASREMKRSKVRKCLAVSMLKIYSMLDQSVVACMLKQVDIPLQFDWDETMAGSLASRMELVHGKTPHDIGNYLLSLGYFRDCQRTDSHVIDVVYENAPEDEEMVDKNNALAYLLGEQLEHLFDPLMEYSPEPTEKTYNPPAVSPELAVPVGGEDGILAKSVCNELVNFQTNFTVSLVQFLQKFIVPLRVKVLEGQIDDYTTSKLNQIFPPTIDEVTRINCIFLDMLKLAQPYGCFELLKACGTTIPYFYKACMRHEAATKRFSEEYDQLVADLKAMGKEDFLTYDSKTTQSIITSSSLNLVKIQLILQRMMKTKDWSKCSNSEKDEVDRLYHSCNDTITSFASDKLSPYNHRIFTPTGKILTELTNSWPTEIQYGWLNRRVVAVFDIEFMLSDDVKNRGALVIFSDYILLLEIDDNEYYCQLWNAELKSDEHLKVHRPSISDILMHSLVNEVPVTGLPHIRVKNYCKIDEVIASHYSHDQYSFVKLLADNFAGQYKIARFSGKYVVDLISKAQILNKSCAFHLFKNDFGDSTFYYAAHELSSYKEEEVKSPILVLFNTEFNPEILNEHNLFGFITLNFVSQEKIRMEGMTRSTSKFDHVVAAEQLTESLAEKITDIFNPYCSLDNPITRSEILKDNGRIVAGATRVILRSNRTEANDRLAILQSVQEIGKGQMVTEEAKQSNPGRRSLDALVKYETKRINSIKTSKVEEKKTKRGFFRKFFRGRIKDHAKANALAGVPSPKPIVTRKIDAVQDHFEKHEIPLVSSPPETSKSCEEKEKGQEVLEHSRTGTVADSTASTSIYVNSQFEFPPRDVIAPTKESQIPRTPKEKAEPATDVRPSFSKIHRVSSSLHLHRRLSVVDKDKPATPVIETGVIPQSGTVVRRPQNTKLETAIPADQNQSIKIPQHLPAREAELVNVNSLPHQKAVLTRSESYYDKFKKTRKIQEETIRVNGIAAVTDETQSALSGGTIIYSPSVRVKLSRLAHILENGEDDNWTTLPSRDNMNSIVGGATAASGGLLQSDEGGLDEDAIQLELVNSLQISSTEGQDDFYDSLHNYRYGDDDSATVKMAGDSGSSGDALTLKTAQWSEVDVNAILAGSNESSNTLATVLHHQKEDELDEYAYMVGPDSLLKEFSDISASPPTKENPPDLTTSSRYSDEGYDETSLCSALKDIKDTSQAGIIVNLADGRLLFPSESSVTVCDLIGDESYDYLGQILAGNIRIGDGTISRSGSKTDTERTTDSDYDRINAEQLSESSYNYLASLIGSGEQAVRV</sequence>
<evidence type="ECO:0000313" key="5">
    <source>
        <dbReference type="Proteomes" id="UP000290900"/>
    </source>
</evidence>
<evidence type="ECO:0000259" key="3">
    <source>
        <dbReference type="Pfam" id="PF25351"/>
    </source>
</evidence>
<proteinExistence type="predicted"/>
<dbReference type="Pfam" id="PF12015">
    <property type="entry name" value="Bud3_N"/>
    <property type="match status" value="1"/>
</dbReference>
<keyword evidence="5" id="KW-1185">Reference proteome</keyword>
<feature type="domain" description="Bud3 N-terminal" evidence="2">
    <location>
        <begin position="71"/>
        <end position="231"/>
    </location>
</feature>
<dbReference type="Pfam" id="PF25351">
    <property type="entry name" value="PH_BUD3_C"/>
    <property type="match status" value="1"/>
</dbReference>
<dbReference type="STRING" id="13370.A0A448YIQ7"/>
<feature type="region of interest" description="Disordered" evidence="1">
    <location>
        <begin position="1271"/>
        <end position="1295"/>
    </location>
</feature>
<reference evidence="4 5" key="1">
    <citation type="submission" date="2018-12" db="EMBL/GenBank/DDBJ databases">
        <authorList>
            <person name="Tiukova I."/>
            <person name="Dainat J."/>
        </authorList>
    </citation>
    <scope>NUCLEOTIDE SEQUENCE [LARGE SCALE GENOMIC DNA]</scope>
</reference>
<evidence type="ECO:0000313" key="4">
    <source>
        <dbReference type="EMBL" id="VEU20824.1"/>
    </source>
</evidence>
<name>A0A448YIQ7_BRENA</name>
<feature type="compositionally biased region" description="Polar residues" evidence="1">
    <location>
        <begin position="1274"/>
        <end position="1292"/>
    </location>
</feature>
<dbReference type="EMBL" id="CAACVR010000007">
    <property type="protein sequence ID" value="VEU20824.1"/>
    <property type="molecule type" value="Genomic_DNA"/>
</dbReference>
<dbReference type="OrthoDB" id="4066896at2759"/>
<dbReference type="Proteomes" id="UP000290900">
    <property type="component" value="Unassembled WGS sequence"/>
</dbReference>
<accession>A0A448YIQ7</accession>